<dbReference type="GO" id="GO:0006355">
    <property type="term" value="P:regulation of DNA-templated transcription"/>
    <property type="evidence" value="ECO:0007669"/>
    <property type="project" value="InterPro"/>
</dbReference>
<evidence type="ECO:0000256" key="1">
    <source>
        <dbReference type="SAM" id="MobiDB-lite"/>
    </source>
</evidence>
<feature type="compositionally biased region" description="Polar residues" evidence="1">
    <location>
        <begin position="121"/>
        <end position="135"/>
    </location>
</feature>
<dbReference type="SMART" id="SM00349">
    <property type="entry name" value="KRAB"/>
    <property type="match status" value="1"/>
</dbReference>
<dbReference type="PROSITE" id="PS50805">
    <property type="entry name" value="KRAB"/>
    <property type="match status" value="1"/>
</dbReference>
<feature type="region of interest" description="Disordered" evidence="1">
    <location>
        <begin position="115"/>
        <end position="135"/>
    </location>
</feature>
<evidence type="ECO:0000313" key="4">
    <source>
        <dbReference type="Proteomes" id="UP000007648"/>
    </source>
</evidence>
<dbReference type="PANTHER" id="PTHR23232:SF138">
    <property type="entry name" value="KRAB DOMAIN-CONTAINING PROTEIN"/>
    <property type="match status" value="1"/>
</dbReference>
<dbReference type="PANTHER" id="PTHR23232">
    <property type="entry name" value="KRAB DOMAIN C2H2 ZINC FINGER"/>
    <property type="match status" value="1"/>
</dbReference>
<proteinExistence type="predicted"/>
<dbReference type="Gene3D" id="6.10.140.140">
    <property type="match status" value="1"/>
</dbReference>
<dbReference type="Proteomes" id="UP000007648">
    <property type="component" value="Unassembled WGS sequence"/>
</dbReference>
<gene>
    <name evidence="3" type="primary">LOC100915720</name>
</gene>
<dbReference type="SUPFAM" id="SSF109640">
    <property type="entry name" value="KRAB domain (Kruppel-associated box)"/>
    <property type="match status" value="1"/>
</dbReference>
<dbReference type="InterPro" id="IPR001909">
    <property type="entry name" value="KRAB"/>
</dbReference>
<feature type="domain" description="KRAB" evidence="2">
    <location>
        <begin position="38"/>
        <end position="109"/>
    </location>
</feature>
<dbReference type="InterPro" id="IPR036051">
    <property type="entry name" value="KRAB_dom_sf"/>
</dbReference>
<reference evidence="3" key="3">
    <citation type="submission" date="2025-09" db="UniProtKB">
        <authorList>
            <consortium name="Ensembl"/>
        </authorList>
    </citation>
    <scope>IDENTIFICATION</scope>
</reference>
<dbReference type="GeneTree" id="ENSGT00940000153104"/>
<feature type="region of interest" description="Disordered" evidence="1">
    <location>
        <begin position="1"/>
        <end position="25"/>
    </location>
</feature>
<keyword evidence="4" id="KW-1185">Reference proteome</keyword>
<reference evidence="3" key="2">
    <citation type="submission" date="2025-08" db="UniProtKB">
        <authorList>
            <consortium name="Ensembl"/>
        </authorList>
    </citation>
    <scope>IDENTIFICATION</scope>
</reference>
<dbReference type="AlphaFoldDB" id="A0A7N4P355"/>
<accession>A0A7N4P355</accession>
<evidence type="ECO:0000259" key="2">
    <source>
        <dbReference type="PROSITE" id="PS50805"/>
    </source>
</evidence>
<dbReference type="InterPro" id="IPR050169">
    <property type="entry name" value="Krueppel_C2H2_ZnF"/>
</dbReference>
<protein>
    <recommendedName>
        <fullName evidence="2">KRAB domain-containing protein</fullName>
    </recommendedName>
</protein>
<organism evidence="3 4">
    <name type="scientific">Sarcophilus harrisii</name>
    <name type="common">Tasmanian devil</name>
    <name type="synonym">Sarcophilus laniarius</name>
    <dbReference type="NCBI Taxonomy" id="9305"/>
    <lineage>
        <taxon>Eukaryota</taxon>
        <taxon>Metazoa</taxon>
        <taxon>Chordata</taxon>
        <taxon>Craniata</taxon>
        <taxon>Vertebrata</taxon>
        <taxon>Euteleostomi</taxon>
        <taxon>Mammalia</taxon>
        <taxon>Metatheria</taxon>
        <taxon>Dasyuromorphia</taxon>
        <taxon>Dasyuridae</taxon>
        <taxon>Sarcophilus</taxon>
    </lineage>
</organism>
<reference evidence="3 4" key="1">
    <citation type="journal article" date="2011" name="Proc. Natl. Acad. Sci. U.S.A.">
        <title>Genetic diversity and population structure of the endangered marsupial Sarcophilus harrisii (Tasmanian devil).</title>
        <authorList>
            <person name="Miller W."/>
            <person name="Hayes V.M."/>
            <person name="Ratan A."/>
            <person name="Petersen D.C."/>
            <person name="Wittekindt N.E."/>
            <person name="Miller J."/>
            <person name="Walenz B."/>
            <person name="Knight J."/>
            <person name="Qi J."/>
            <person name="Zhao F."/>
            <person name="Wang Q."/>
            <person name="Bedoya-Reina O.C."/>
            <person name="Katiyar N."/>
            <person name="Tomsho L.P."/>
            <person name="Kasson L.M."/>
            <person name="Hardie R.A."/>
            <person name="Woodbridge P."/>
            <person name="Tindall E.A."/>
            <person name="Bertelsen M.F."/>
            <person name="Dixon D."/>
            <person name="Pyecroft S."/>
            <person name="Helgen K.M."/>
            <person name="Lesk A.M."/>
            <person name="Pringle T.H."/>
            <person name="Patterson N."/>
            <person name="Zhang Y."/>
            <person name="Kreiss A."/>
            <person name="Woods G.M."/>
            <person name="Jones M.E."/>
            <person name="Schuster S.C."/>
        </authorList>
    </citation>
    <scope>NUCLEOTIDE SEQUENCE [LARGE SCALE GENOMIC DNA]</scope>
</reference>
<sequence>MEDLTQMIGERALPSQDENSPDEDMAAVVLPAGPQQSMAFKNVAVAFGQEEWSQLDPTQKDVYRDVILEKYRHLVSMGLPISKPDVISQLERKEDPWMLEREVSRDVYSVPTVFSLDADGSPSQDHWNRPESPNF</sequence>
<dbReference type="Ensembl" id="ENSSHAT00000026886.1">
    <property type="protein sequence ID" value="ENSSHAP00000031505.1"/>
    <property type="gene ID" value="ENSSHAG00000015847.2"/>
</dbReference>
<dbReference type="CDD" id="cd07765">
    <property type="entry name" value="KRAB_A-box"/>
    <property type="match status" value="1"/>
</dbReference>
<dbReference type="Pfam" id="PF01352">
    <property type="entry name" value="KRAB"/>
    <property type="match status" value="1"/>
</dbReference>
<evidence type="ECO:0000313" key="3">
    <source>
        <dbReference type="Ensembl" id="ENSSHAP00000031505.1"/>
    </source>
</evidence>
<name>A0A7N4P355_SARHA</name>